<sequence length="230" mass="26231">MYCVDYLQQNLNFKENLQIGFKLVVALFAVLIYIKIIGRTILNHVSGLDLVQNIILGGLAGGIIYNPNVSILKFAFVLFIWTFIISFVAYVCRKNGKLRRLFEGQIIPLVRKGKMNEGGFKKAKLDILTYSNLLKNIGIYDISDVYFAQMEKNGAITAFTNNFDNYAVLLVIEGKINFSYLDGIGKDEDWLKDALKKEGYDNIEKIFIAQWSPEKFLIIPNSKEHKVKLV</sequence>
<reference evidence="10 11" key="1">
    <citation type="submission" date="2019-02" db="EMBL/GenBank/DDBJ databases">
        <title>Apibacter muscae sp. nov.: a novel member of the house fly microbiota.</title>
        <authorList>
            <person name="Park R."/>
        </authorList>
    </citation>
    <scope>NUCLEOTIDE SEQUENCE [LARGE SCALE GENOMIC DNA]</scope>
    <source>
        <strain evidence="10 11">AL1</strain>
    </source>
</reference>
<evidence type="ECO:0000256" key="1">
    <source>
        <dbReference type="ARBA" id="ARBA00004651"/>
    </source>
</evidence>
<dbReference type="Proteomes" id="UP000319499">
    <property type="component" value="Unassembled WGS sequence"/>
</dbReference>
<comment type="subcellular location">
    <subcellularLocation>
        <location evidence="1">Cell membrane</location>
        <topology evidence="1">Multi-pass membrane protein</topology>
    </subcellularLocation>
</comment>
<dbReference type="EMBL" id="SELH01000013">
    <property type="protein sequence ID" value="TWP29841.1"/>
    <property type="molecule type" value="Genomic_DNA"/>
</dbReference>
<evidence type="ECO:0000259" key="8">
    <source>
        <dbReference type="Pfam" id="PF04239"/>
    </source>
</evidence>
<accession>A0A563DIK1</accession>
<evidence type="ECO:0000256" key="2">
    <source>
        <dbReference type="ARBA" id="ARBA00006448"/>
    </source>
</evidence>
<keyword evidence="5 7" id="KW-1133">Transmembrane helix</keyword>
<evidence type="ECO:0000256" key="5">
    <source>
        <dbReference type="ARBA" id="ARBA00022989"/>
    </source>
</evidence>
<dbReference type="InterPro" id="IPR048454">
    <property type="entry name" value="YetF_N"/>
</dbReference>
<keyword evidence="11" id="KW-1185">Reference proteome</keyword>
<feature type="transmembrane region" description="Helical" evidence="7">
    <location>
        <begin position="19"/>
        <end position="38"/>
    </location>
</feature>
<dbReference type="GO" id="GO:0005886">
    <property type="term" value="C:plasma membrane"/>
    <property type="evidence" value="ECO:0007669"/>
    <property type="project" value="UniProtKB-SubCell"/>
</dbReference>
<dbReference type="RefSeq" id="WP_146291627.1">
    <property type="nucleotide sequence ID" value="NZ_SELH01000013.1"/>
</dbReference>
<evidence type="ECO:0000259" key="9">
    <source>
        <dbReference type="Pfam" id="PF20730"/>
    </source>
</evidence>
<name>A0A563DIK1_9FLAO</name>
<organism evidence="10 11">
    <name type="scientific">Apibacter muscae</name>
    <dbReference type="NCBI Taxonomy" id="2509004"/>
    <lineage>
        <taxon>Bacteria</taxon>
        <taxon>Pseudomonadati</taxon>
        <taxon>Bacteroidota</taxon>
        <taxon>Flavobacteriia</taxon>
        <taxon>Flavobacteriales</taxon>
        <taxon>Weeksellaceae</taxon>
        <taxon>Apibacter</taxon>
    </lineage>
</organism>
<evidence type="ECO:0000313" key="10">
    <source>
        <dbReference type="EMBL" id="TWP29841.1"/>
    </source>
</evidence>
<dbReference type="InterPro" id="IPR007353">
    <property type="entry name" value="DUF421"/>
</dbReference>
<feature type="domain" description="YetF-like N-terminal transmembrane" evidence="9">
    <location>
        <begin position="17"/>
        <end position="91"/>
    </location>
</feature>
<dbReference type="Pfam" id="PF04239">
    <property type="entry name" value="DUF421"/>
    <property type="match status" value="1"/>
</dbReference>
<dbReference type="AlphaFoldDB" id="A0A563DIK1"/>
<comment type="similarity">
    <text evidence="2">Belongs to the UPF0702 family.</text>
</comment>
<protein>
    <submittedName>
        <fullName evidence="10">DUF421 domain-containing protein</fullName>
    </submittedName>
</protein>
<feature type="transmembrane region" description="Helical" evidence="7">
    <location>
        <begin position="71"/>
        <end position="92"/>
    </location>
</feature>
<evidence type="ECO:0000256" key="7">
    <source>
        <dbReference type="SAM" id="Phobius"/>
    </source>
</evidence>
<keyword evidence="6 7" id="KW-0472">Membrane</keyword>
<dbReference type="PANTHER" id="PTHR34582">
    <property type="entry name" value="UPF0702 TRANSMEMBRANE PROTEIN YCAP"/>
    <property type="match status" value="1"/>
</dbReference>
<feature type="domain" description="YetF C-terminal" evidence="8">
    <location>
        <begin position="94"/>
        <end position="212"/>
    </location>
</feature>
<dbReference type="PANTHER" id="PTHR34582:SF6">
    <property type="entry name" value="UPF0702 TRANSMEMBRANE PROTEIN YCAP"/>
    <property type="match status" value="1"/>
</dbReference>
<evidence type="ECO:0000313" key="11">
    <source>
        <dbReference type="Proteomes" id="UP000319499"/>
    </source>
</evidence>
<evidence type="ECO:0000256" key="3">
    <source>
        <dbReference type="ARBA" id="ARBA00022475"/>
    </source>
</evidence>
<evidence type="ECO:0000256" key="6">
    <source>
        <dbReference type="ARBA" id="ARBA00023136"/>
    </source>
</evidence>
<dbReference type="Pfam" id="PF20730">
    <property type="entry name" value="YetF_N"/>
    <property type="match status" value="1"/>
</dbReference>
<dbReference type="InterPro" id="IPR023090">
    <property type="entry name" value="UPF0702_alpha/beta_dom_sf"/>
</dbReference>
<dbReference type="OrthoDB" id="1076133at2"/>
<proteinExistence type="inferred from homology"/>
<gene>
    <name evidence="10" type="ORF">ETU09_02350</name>
</gene>
<evidence type="ECO:0000256" key="4">
    <source>
        <dbReference type="ARBA" id="ARBA00022692"/>
    </source>
</evidence>
<keyword evidence="4 7" id="KW-0812">Transmembrane</keyword>
<keyword evidence="3" id="KW-1003">Cell membrane</keyword>
<comment type="caution">
    <text evidence="10">The sequence shown here is derived from an EMBL/GenBank/DDBJ whole genome shotgun (WGS) entry which is preliminary data.</text>
</comment>
<dbReference type="Gene3D" id="3.30.240.20">
    <property type="entry name" value="bsu07140 like domains"/>
    <property type="match status" value="2"/>
</dbReference>